<dbReference type="AlphaFoldDB" id="A0AAV2NFZ9"/>
<reference evidence="2" key="1">
    <citation type="submission" date="2024-04" db="EMBL/GenBank/DDBJ databases">
        <authorList>
            <consortium name="Molecular Ecology Group"/>
        </authorList>
    </citation>
    <scope>NUCLEOTIDE SEQUENCE</scope>
</reference>
<gene>
    <name evidence="2" type="ORF">LPLAT_LOCUS4535</name>
</gene>
<evidence type="ECO:0000256" key="1">
    <source>
        <dbReference type="SAM" id="MobiDB-lite"/>
    </source>
</evidence>
<evidence type="ECO:0000313" key="3">
    <source>
        <dbReference type="Proteomes" id="UP001497644"/>
    </source>
</evidence>
<protein>
    <submittedName>
        <fullName evidence="2">Uncharacterized protein</fullName>
    </submittedName>
</protein>
<keyword evidence="3" id="KW-1185">Reference proteome</keyword>
<sequence>MISKHLEHDYRLAKGCFRVQGKPRVPQDHDAGSSGKVGARSRRETSRGTRPTHTCNRPLLAFIDNFALRPIRIPRTLPRCDSTASQNVPLVVVLP</sequence>
<dbReference type="Proteomes" id="UP001497644">
    <property type="component" value="Chromosome 14"/>
</dbReference>
<accession>A0AAV2NFZ9</accession>
<organism evidence="2 3">
    <name type="scientific">Lasius platythorax</name>
    <dbReference type="NCBI Taxonomy" id="488582"/>
    <lineage>
        <taxon>Eukaryota</taxon>
        <taxon>Metazoa</taxon>
        <taxon>Ecdysozoa</taxon>
        <taxon>Arthropoda</taxon>
        <taxon>Hexapoda</taxon>
        <taxon>Insecta</taxon>
        <taxon>Pterygota</taxon>
        <taxon>Neoptera</taxon>
        <taxon>Endopterygota</taxon>
        <taxon>Hymenoptera</taxon>
        <taxon>Apocrita</taxon>
        <taxon>Aculeata</taxon>
        <taxon>Formicoidea</taxon>
        <taxon>Formicidae</taxon>
        <taxon>Formicinae</taxon>
        <taxon>Lasius</taxon>
        <taxon>Lasius</taxon>
    </lineage>
</organism>
<dbReference type="EMBL" id="OZ034837">
    <property type="protein sequence ID" value="CAL1678754.1"/>
    <property type="molecule type" value="Genomic_DNA"/>
</dbReference>
<name>A0AAV2NFZ9_9HYME</name>
<evidence type="ECO:0000313" key="2">
    <source>
        <dbReference type="EMBL" id="CAL1678754.1"/>
    </source>
</evidence>
<proteinExistence type="predicted"/>
<feature type="region of interest" description="Disordered" evidence="1">
    <location>
        <begin position="21"/>
        <end position="54"/>
    </location>
</feature>